<accession>A0AAV5IZ10</accession>
<dbReference type="Pfam" id="PF10551">
    <property type="entry name" value="MULE"/>
    <property type="match status" value="1"/>
</dbReference>
<dbReference type="InterPro" id="IPR018289">
    <property type="entry name" value="MULE_transposase_dom"/>
</dbReference>
<comment type="caution">
    <text evidence="4">The sequence shown here is derived from an EMBL/GenBank/DDBJ whole genome shotgun (WGS) entry which is preliminary data.</text>
</comment>
<dbReference type="EMBL" id="BPVZ01000023">
    <property type="protein sequence ID" value="GKV05164.1"/>
    <property type="molecule type" value="Genomic_DNA"/>
</dbReference>
<organism evidence="4 5">
    <name type="scientific">Rubroshorea leprosula</name>
    <dbReference type="NCBI Taxonomy" id="152421"/>
    <lineage>
        <taxon>Eukaryota</taxon>
        <taxon>Viridiplantae</taxon>
        <taxon>Streptophyta</taxon>
        <taxon>Embryophyta</taxon>
        <taxon>Tracheophyta</taxon>
        <taxon>Spermatophyta</taxon>
        <taxon>Magnoliopsida</taxon>
        <taxon>eudicotyledons</taxon>
        <taxon>Gunneridae</taxon>
        <taxon>Pentapetalae</taxon>
        <taxon>rosids</taxon>
        <taxon>malvids</taxon>
        <taxon>Malvales</taxon>
        <taxon>Dipterocarpaceae</taxon>
        <taxon>Rubroshorea</taxon>
    </lineage>
</organism>
<dbReference type="Pfam" id="PF03101">
    <property type="entry name" value="FAR1"/>
    <property type="match status" value="1"/>
</dbReference>
<dbReference type="PANTHER" id="PTHR47718:SF7">
    <property type="entry name" value="PROTEIN FAR1-RELATED SEQUENCE"/>
    <property type="match status" value="1"/>
</dbReference>
<sequence length="544" mass="62442">MSGEDGITSWMPHEAMQFPSEKEAREFYNEYVRRVGFSIRIESSKRSTSYGPIDRKYYVCYKASKKRPYVPKYKLSCERPIRVGCKTPMSLHFKNGVWIIIHFVDEHNHELFSSPNKIRKLRSHNKEHLLQETRELMDQYKLAGCGPSKIARVLNVTGQGNSNITPQQCQEHLRKKRESNISREWLVVMQQFLEMTASNENFYHSMELDEDGVCRSMFWADGRAREMYQHFGDVVVFDMTYRTNQFLLPFAPFTSMNHHGQSTPFGCALLPDETEATFVWLFKQWLSCMGGKELGAIITDQDLAITNAIKKVFPNTRHRALQSRCDQEVNEDMQTMKAKPDPLNLHPIEVQVGNIYTRKIFDKFQSEFKACFYCMHDEVNTCDGVTTYVVTYELGKMVDSQFVRCGPSAKEFACTCGKFETAGHRDHYNAIAPLLDDMMKQLDRVDKQHEGLVLEQNVSTPAISQGAISSNITIRDLERAKTKGRPRELGRIPSGKQVSQKASQARMRTCSMCGIKGHDARTCGKTKQKVEANDSLSQPLHEKE</sequence>
<gene>
    <name evidence="4" type="ORF">SLEP1_g17206</name>
</gene>
<evidence type="ECO:0000259" key="3">
    <source>
        <dbReference type="Pfam" id="PF10551"/>
    </source>
</evidence>
<name>A0AAV5IZ10_9ROSI</name>
<keyword evidence="5" id="KW-1185">Reference proteome</keyword>
<evidence type="ECO:0000259" key="2">
    <source>
        <dbReference type="Pfam" id="PF03101"/>
    </source>
</evidence>
<dbReference type="InterPro" id="IPR004330">
    <property type="entry name" value="FAR1_DNA_bnd_dom"/>
</dbReference>
<feature type="compositionally biased region" description="Basic and acidic residues" evidence="1">
    <location>
        <begin position="523"/>
        <end position="532"/>
    </location>
</feature>
<evidence type="ECO:0000256" key="1">
    <source>
        <dbReference type="SAM" id="MobiDB-lite"/>
    </source>
</evidence>
<evidence type="ECO:0000313" key="4">
    <source>
        <dbReference type="EMBL" id="GKV05164.1"/>
    </source>
</evidence>
<evidence type="ECO:0008006" key="6">
    <source>
        <dbReference type="Google" id="ProtNLM"/>
    </source>
</evidence>
<reference evidence="4 5" key="1">
    <citation type="journal article" date="2021" name="Commun. Biol.">
        <title>The genome of Shorea leprosula (Dipterocarpaceae) highlights the ecological relevance of drought in aseasonal tropical rainforests.</title>
        <authorList>
            <person name="Ng K.K.S."/>
            <person name="Kobayashi M.J."/>
            <person name="Fawcett J.A."/>
            <person name="Hatakeyama M."/>
            <person name="Paape T."/>
            <person name="Ng C.H."/>
            <person name="Ang C.C."/>
            <person name="Tnah L.H."/>
            <person name="Lee C.T."/>
            <person name="Nishiyama T."/>
            <person name="Sese J."/>
            <person name="O'Brien M.J."/>
            <person name="Copetti D."/>
            <person name="Mohd Noor M.I."/>
            <person name="Ong R.C."/>
            <person name="Putra M."/>
            <person name="Sireger I.Z."/>
            <person name="Indrioko S."/>
            <person name="Kosugi Y."/>
            <person name="Izuno A."/>
            <person name="Isagi Y."/>
            <person name="Lee S.L."/>
            <person name="Shimizu K.K."/>
        </authorList>
    </citation>
    <scope>NUCLEOTIDE SEQUENCE [LARGE SCALE GENOMIC DNA]</scope>
    <source>
        <strain evidence="4">214</strain>
    </source>
</reference>
<protein>
    <recommendedName>
        <fullName evidence="6">Protein FAR1-RELATED SEQUENCE</fullName>
    </recommendedName>
</protein>
<feature type="region of interest" description="Disordered" evidence="1">
    <location>
        <begin position="523"/>
        <end position="544"/>
    </location>
</feature>
<feature type="compositionally biased region" description="Basic and acidic residues" evidence="1">
    <location>
        <begin position="480"/>
        <end position="490"/>
    </location>
</feature>
<evidence type="ECO:0000313" key="5">
    <source>
        <dbReference type="Proteomes" id="UP001054252"/>
    </source>
</evidence>
<dbReference type="PANTHER" id="PTHR47718">
    <property type="entry name" value="OS01G0519700 PROTEIN"/>
    <property type="match status" value="1"/>
</dbReference>
<proteinExistence type="predicted"/>
<feature type="domain" description="FAR1" evidence="2">
    <location>
        <begin position="26"/>
        <end position="112"/>
    </location>
</feature>
<feature type="domain" description="MULE transposase" evidence="3">
    <location>
        <begin position="234"/>
        <end position="319"/>
    </location>
</feature>
<dbReference type="AlphaFoldDB" id="A0AAV5IZ10"/>
<dbReference type="Proteomes" id="UP001054252">
    <property type="component" value="Unassembled WGS sequence"/>
</dbReference>
<feature type="region of interest" description="Disordered" evidence="1">
    <location>
        <begin position="480"/>
        <end position="503"/>
    </location>
</feature>